<protein>
    <submittedName>
        <fullName evidence="2">Uncharacterized protein</fullName>
    </submittedName>
</protein>
<evidence type="ECO:0000313" key="2">
    <source>
        <dbReference type="EMBL" id="KAL0065957.1"/>
    </source>
</evidence>
<feature type="region of interest" description="Disordered" evidence="1">
    <location>
        <begin position="118"/>
        <end position="147"/>
    </location>
</feature>
<feature type="compositionally biased region" description="Acidic residues" evidence="1">
    <location>
        <begin position="131"/>
        <end position="145"/>
    </location>
</feature>
<name>A0ABR2ZW97_9AGAR</name>
<evidence type="ECO:0000256" key="1">
    <source>
        <dbReference type="SAM" id="MobiDB-lite"/>
    </source>
</evidence>
<organism evidence="2 3">
    <name type="scientific">Marasmius tenuissimus</name>
    <dbReference type="NCBI Taxonomy" id="585030"/>
    <lineage>
        <taxon>Eukaryota</taxon>
        <taxon>Fungi</taxon>
        <taxon>Dikarya</taxon>
        <taxon>Basidiomycota</taxon>
        <taxon>Agaricomycotina</taxon>
        <taxon>Agaricomycetes</taxon>
        <taxon>Agaricomycetidae</taxon>
        <taxon>Agaricales</taxon>
        <taxon>Marasmiineae</taxon>
        <taxon>Marasmiaceae</taxon>
        <taxon>Marasmius</taxon>
    </lineage>
</organism>
<sequence length="154" mass="17659">MSEGIERQINRIGSLNLAKDSSSFDTRHDHHLQRTAENVIFTTHDAQLTTDSVRDSQVFVARRESAEAPEQHGPIDLRGISDEDASDLEDMESNRLYPLQSSSSRYVMGNKQEQAWKWIYERPQEESAPGDSDDDEESDEEVDDSDYCHIIHFD</sequence>
<accession>A0ABR2ZW97</accession>
<reference evidence="2 3" key="1">
    <citation type="submission" date="2024-05" db="EMBL/GenBank/DDBJ databases">
        <title>A draft genome resource for the thread blight pathogen Marasmius tenuissimus strain MS-2.</title>
        <authorList>
            <person name="Yulfo-Soto G.E."/>
            <person name="Baruah I.K."/>
            <person name="Amoako-Attah I."/>
            <person name="Bukari Y."/>
            <person name="Meinhardt L.W."/>
            <person name="Bailey B.A."/>
            <person name="Cohen S.P."/>
        </authorList>
    </citation>
    <scope>NUCLEOTIDE SEQUENCE [LARGE SCALE GENOMIC DNA]</scope>
    <source>
        <strain evidence="2 3">MS-2</strain>
    </source>
</reference>
<feature type="region of interest" description="Disordered" evidence="1">
    <location>
        <begin position="63"/>
        <end position="104"/>
    </location>
</feature>
<gene>
    <name evidence="2" type="ORF">AAF712_007084</name>
</gene>
<feature type="compositionally biased region" description="Basic and acidic residues" evidence="1">
    <location>
        <begin position="63"/>
        <end position="81"/>
    </location>
</feature>
<keyword evidence="3" id="KW-1185">Reference proteome</keyword>
<feature type="compositionally biased region" description="Acidic residues" evidence="1">
    <location>
        <begin position="82"/>
        <end position="91"/>
    </location>
</feature>
<proteinExistence type="predicted"/>
<dbReference type="Proteomes" id="UP001437256">
    <property type="component" value="Unassembled WGS sequence"/>
</dbReference>
<comment type="caution">
    <text evidence="2">The sequence shown here is derived from an EMBL/GenBank/DDBJ whole genome shotgun (WGS) entry which is preliminary data.</text>
</comment>
<dbReference type="EMBL" id="JBBXMP010000041">
    <property type="protein sequence ID" value="KAL0065957.1"/>
    <property type="molecule type" value="Genomic_DNA"/>
</dbReference>
<evidence type="ECO:0000313" key="3">
    <source>
        <dbReference type="Proteomes" id="UP001437256"/>
    </source>
</evidence>